<evidence type="ECO:0000256" key="4">
    <source>
        <dbReference type="ARBA" id="ARBA00023179"/>
    </source>
</evidence>
<organism evidence="8 9">
    <name type="scientific">Sakesphorus luctuosus</name>
    <dbReference type="NCBI Taxonomy" id="419690"/>
    <lineage>
        <taxon>Eukaryota</taxon>
        <taxon>Metazoa</taxon>
        <taxon>Chordata</taxon>
        <taxon>Craniata</taxon>
        <taxon>Vertebrata</taxon>
        <taxon>Euteleostomi</taxon>
        <taxon>Archelosauria</taxon>
        <taxon>Archosauria</taxon>
        <taxon>Dinosauria</taxon>
        <taxon>Saurischia</taxon>
        <taxon>Theropoda</taxon>
        <taxon>Coelurosauria</taxon>
        <taxon>Aves</taxon>
        <taxon>Neognathae</taxon>
        <taxon>Neoaves</taxon>
        <taxon>Telluraves</taxon>
        <taxon>Australaves</taxon>
        <taxon>Passeriformes</taxon>
        <taxon>Thamnophilidae</taxon>
        <taxon>Sakesphorus</taxon>
    </lineage>
</organism>
<dbReference type="GO" id="GO:0005509">
    <property type="term" value="F:calcium ion binding"/>
    <property type="evidence" value="ECO:0007669"/>
    <property type="project" value="UniProtKB-UniRule"/>
</dbReference>
<dbReference type="PANTHER" id="PTHR11653:SF12">
    <property type="entry name" value="PARVALBUMIN"/>
    <property type="match status" value="1"/>
</dbReference>
<dbReference type="PRINTS" id="PR01697">
    <property type="entry name" value="PARVALBUMIN"/>
</dbReference>
<feature type="binding site" evidence="6">
    <location>
        <position position="92"/>
    </location>
    <ligand>
        <name>Ca(2+)</name>
        <dbReference type="ChEBI" id="CHEBI:29108"/>
        <label>1</label>
    </ligand>
</feature>
<evidence type="ECO:0000256" key="5">
    <source>
        <dbReference type="ARBA" id="ARBA00025308"/>
    </source>
</evidence>
<feature type="binding site" evidence="6">
    <location>
        <position position="94"/>
    </location>
    <ligand>
        <name>Ca(2+)</name>
        <dbReference type="ChEBI" id="CHEBI:29108"/>
        <label>1</label>
    </ligand>
</feature>
<protein>
    <recommendedName>
        <fullName evidence="7">Parvalbumin</fullName>
    </recommendedName>
</protein>
<feature type="non-terminal residue" evidence="8">
    <location>
        <position position="109"/>
    </location>
</feature>
<dbReference type="Gene3D" id="1.10.238.10">
    <property type="entry name" value="EF-hand"/>
    <property type="match status" value="1"/>
</dbReference>
<keyword evidence="3 6" id="KW-0106">Calcium</keyword>
<gene>
    <name evidence="8" type="primary">Prvb</name>
    <name evidence="8" type="ORF">SAKLUC_R08981</name>
</gene>
<feature type="binding site" evidence="6">
    <location>
        <position position="98"/>
    </location>
    <ligand>
        <name>Ca(2+)</name>
        <dbReference type="ChEBI" id="CHEBI:29108"/>
        <label>1</label>
    </ligand>
</feature>
<feature type="binding site" evidence="6">
    <location>
        <position position="53"/>
    </location>
    <ligand>
        <name>Ca(2+)</name>
        <dbReference type="ChEBI" id="CHEBI:29108"/>
        <label>1</label>
    </ligand>
</feature>
<comment type="function">
    <text evidence="5 7">In muscle, parvalbumin is thought to be involved in relaxation after contraction. It binds two calcium ions.</text>
</comment>
<keyword evidence="2 6" id="KW-0479">Metal-binding</keyword>
<keyword evidence="9" id="KW-1185">Reference proteome</keyword>
<evidence type="ECO:0000256" key="7">
    <source>
        <dbReference type="RuleBase" id="RU368048"/>
    </source>
</evidence>
<dbReference type="EMBL" id="VWZD01002812">
    <property type="protein sequence ID" value="NXG01535.1"/>
    <property type="molecule type" value="Genomic_DNA"/>
</dbReference>
<evidence type="ECO:0000256" key="2">
    <source>
        <dbReference type="ARBA" id="ARBA00022723"/>
    </source>
</evidence>
<feature type="binding site" evidence="6">
    <location>
        <position position="96"/>
    </location>
    <ligand>
        <name>Ca(2+)</name>
        <dbReference type="ChEBI" id="CHEBI:29108"/>
        <label>1</label>
    </ligand>
</feature>
<evidence type="ECO:0000313" key="8">
    <source>
        <dbReference type="EMBL" id="NXG01535.1"/>
    </source>
</evidence>
<comment type="similarity">
    <text evidence="1 7">Belongs to the parvalbumin family.</text>
</comment>
<proteinExistence type="inferred from homology"/>
<dbReference type="SUPFAM" id="SSF47473">
    <property type="entry name" value="EF-hand"/>
    <property type="match status" value="1"/>
</dbReference>
<dbReference type="InterPro" id="IPR011992">
    <property type="entry name" value="EF-hand-dom_pair"/>
</dbReference>
<accession>A0A7K8YEW0</accession>
<evidence type="ECO:0000256" key="3">
    <source>
        <dbReference type="ARBA" id="ARBA00022837"/>
    </source>
</evidence>
<keyword evidence="4" id="KW-0514">Muscle protein</keyword>
<reference evidence="8 9" key="1">
    <citation type="submission" date="2019-09" db="EMBL/GenBank/DDBJ databases">
        <title>Bird 10,000 Genomes (B10K) Project - Family phase.</title>
        <authorList>
            <person name="Zhang G."/>
        </authorList>
    </citation>
    <scope>NUCLEOTIDE SEQUENCE [LARGE SCALE GENOMIC DNA]</scope>
    <source>
        <strain evidence="8">B10K-DU-001-06</strain>
        <tissue evidence="8">Muscle</tissue>
    </source>
</reference>
<dbReference type="AlphaFoldDB" id="A0A7K8YEW0"/>
<dbReference type="InterPro" id="IPR008080">
    <property type="entry name" value="Parvalbumin"/>
</dbReference>
<name>A0A7K8YEW0_9PASS</name>
<evidence type="ECO:0000256" key="1">
    <source>
        <dbReference type="ARBA" id="ARBA00009753"/>
    </source>
</evidence>
<feature type="non-terminal residue" evidence="8">
    <location>
        <position position="1"/>
    </location>
</feature>
<sequence length="109" mass="12058">DMAPSGILAEAEIAAGLQSCQAADSFDYKTFFTKVSLNSKSKDQLTKDFGIFDKDRMGFSEEEELKHFQQNFSLSSRPLTNVEIKAFMKAGDFDADGKIGEESKPAFSK</sequence>
<evidence type="ECO:0000256" key="6">
    <source>
        <dbReference type="PIRSR" id="PIRSR608080-1"/>
    </source>
</evidence>
<feature type="binding site" evidence="6">
    <location>
        <position position="64"/>
    </location>
    <ligand>
        <name>Ca(2+)</name>
        <dbReference type="ChEBI" id="CHEBI:29108"/>
        <label>1</label>
    </ligand>
</feature>
<feature type="binding site" evidence="6">
    <location>
        <position position="55"/>
    </location>
    <ligand>
        <name>Ca(2+)</name>
        <dbReference type="ChEBI" id="CHEBI:29108"/>
        <label>1</label>
    </ligand>
</feature>
<dbReference type="PANTHER" id="PTHR11653">
    <property type="entry name" value="PARVALBUMIN ALPHA"/>
    <property type="match status" value="1"/>
</dbReference>
<comment type="caution">
    <text evidence="8">The sequence shown here is derived from an EMBL/GenBank/DDBJ whole genome shotgun (WGS) entry which is preliminary data.</text>
</comment>
<evidence type="ECO:0000313" key="9">
    <source>
        <dbReference type="Proteomes" id="UP000558958"/>
    </source>
</evidence>
<feature type="binding site" evidence="6">
    <location>
        <position position="59"/>
    </location>
    <ligand>
        <name>Ca(2+)</name>
        <dbReference type="ChEBI" id="CHEBI:29108"/>
        <label>1</label>
    </ligand>
</feature>
<dbReference type="GO" id="GO:0005737">
    <property type="term" value="C:cytoplasm"/>
    <property type="evidence" value="ECO:0007669"/>
    <property type="project" value="TreeGrafter"/>
</dbReference>
<dbReference type="Proteomes" id="UP000558958">
    <property type="component" value="Unassembled WGS sequence"/>
</dbReference>